<organism evidence="3 4">
    <name type="scientific">Candidatus Terraquivivens tikiterensis</name>
    <dbReference type="NCBI Taxonomy" id="1980982"/>
    <lineage>
        <taxon>Archaea</taxon>
        <taxon>Nitrososphaerota</taxon>
        <taxon>Candidatus Wolframiiraptoraceae</taxon>
        <taxon>Candidatus Terraquivivens</taxon>
    </lineage>
</organism>
<dbReference type="EMBL" id="NDWU01000018">
    <property type="protein sequence ID" value="PUA31397.1"/>
    <property type="molecule type" value="Genomic_DNA"/>
</dbReference>
<comment type="caution">
    <text evidence="3">The sequence shown here is derived from an EMBL/GenBank/DDBJ whole genome shotgun (WGS) entry which is preliminary data.</text>
</comment>
<evidence type="ECO:0000313" key="3">
    <source>
        <dbReference type="EMBL" id="PUA31397.1"/>
    </source>
</evidence>
<evidence type="ECO:0000313" key="4">
    <source>
        <dbReference type="Proteomes" id="UP000244066"/>
    </source>
</evidence>
<dbReference type="SUPFAM" id="SSF49478">
    <property type="entry name" value="Cna protein B-type domain"/>
    <property type="match status" value="1"/>
</dbReference>
<dbReference type="AlphaFoldDB" id="A0A2R7Y216"/>
<proteinExistence type="predicted"/>
<accession>A0A2R7Y216</accession>
<feature type="region of interest" description="Disordered" evidence="1">
    <location>
        <begin position="882"/>
        <end position="904"/>
    </location>
</feature>
<sequence>MMRRTFWFLSLFVLSLAVIIALYSFPSVSASYGTLSITVKNKDGSVLPGATVRVNGTVGTTDENGVVSFTNINLYANHSIKITYLGFSVYEVSVFNASGSSAVTFTASVSSWSIKVYDASGRNAVPNATVRVKVNVLEREGRTNKDGLVTFENMPWTSGYRVRVFYAGREVFNEEKGLGENTRSIEVRAALYNLTVRVNDRSGKPVQGVEVRVWNGSTAYPVYATATSGPDGRASLKYLVSENYIVLSTYRGDVLSNETLSVTEDKVYTVSAPLQMVNVTVYNSKGTRVIRGEGYELKGQLFRDGIPYSGVTFTKDGTLRLGHAYYPRSYRLVVSFAGVEVYDGICEVNEQTASFNINAEFYDLLLQVSEEGLFSGKLREKVTVTLSLGDAFSVTAMTSQGVATINDVPHTTYDYRIHYGTYLVGSGEVGFTGDMEAVTLKLRSYRLNVTLMNSEGGGVPATVTVKTYDGKVLGDVKADDRGLAVLNGLIPIRYSIYVKHMGFDVGSAEDVVLDGDREITVETSVHNLKLMVLDYDGIDPIEGAEVNVKVGDARLEGTTNSSGIAIVRNVPQTTCDLSIELHGIEIYRDSLRVTSSSLRTVSKTYVYDLVVKVFDAEKMPLDKGTVAVLFGDYKLEANVTADGTARLENLPASRLLIKYYLYGVAAGEVTPDLQYDEQSVELLSKVYTVTLNYRMADGKPMSSGYVKVYLGARELMTVDVDRTGRISIRLPRGDYTFAAYYQDVEVSKKEVSVYDRVSMALDAEVYLTVLRVKDARGRPIVGAEVKISREGRAPIYGVTDSDGTFSTYLAKGQYGWQLRIGDYMLNSTYEANSNNEVVVVHLTPRVAEPYVVLGTASGIIALVAFFYSKKFIKRRATLTRPALRRQKSGGQEGESVQRRRLPRI</sequence>
<feature type="transmembrane region" description="Helical" evidence="2">
    <location>
        <begin position="850"/>
        <end position="867"/>
    </location>
</feature>
<protein>
    <recommendedName>
        <fullName evidence="5">Carboxypeptidase regulatory-like domain-containing protein</fullName>
    </recommendedName>
</protein>
<keyword evidence="2" id="KW-0812">Transmembrane</keyword>
<keyword evidence="2" id="KW-1133">Transmembrane helix</keyword>
<dbReference type="Proteomes" id="UP000244066">
    <property type="component" value="Unassembled WGS sequence"/>
</dbReference>
<evidence type="ECO:0008006" key="5">
    <source>
        <dbReference type="Google" id="ProtNLM"/>
    </source>
</evidence>
<gene>
    <name evidence="3" type="ORF">B9J98_06460</name>
</gene>
<reference evidence="3 4" key="1">
    <citation type="submission" date="2017-04" db="EMBL/GenBank/DDBJ databases">
        <title>Draft Aigarchaeota genome from a New Zealand hot spring.</title>
        <authorList>
            <person name="Reysenbach A.-L."/>
            <person name="Donaho J.A."/>
            <person name="Gerhart J."/>
            <person name="Kelley J.F."/>
            <person name="Kouba K."/>
            <person name="Podar M."/>
            <person name="Stott M."/>
        </authorList>
    </citation>
    <scope>NUCLEOTIDE SEQUENCE [LARGE SCALE GENOMIC DNA]</scope>
    <source>
        <strain evidence="3">NZ13_MG1</strain>
    </source>
</reference>
<dbReference type="SUPFAM" id="SSF49464">
    <property type="entry name" value="Carboxypeptidase regulatory domain-like"/>
    <property type="match status" value="2"/>
</dbReference>
<evidence type="ECO:0000256" key="2">
    <source>
        <dbReference type="SAM" id="Phobius"/>
    </source>
</evidence>
<keyword evidence="2" id="KW-0472">Membrane</keyword>
<dbReference type="InterPro" id="IPR008969">
    <property type="entry name" value="CarboxyPept-like_regulatory"/>
</dbReference>
<name>A0A2R7Y216_9ARCH</name>
<evidence type="ECO:0000256" key="1">
    <source>
        <dbReference type="SAM" id="MobiDB-lite"/>
    </source>
</evidence>
<dbReference type="Gene3D" id="2.60.40.1120">
    <property type="entry name" value="Carboxypeptidase-like, regulatory domain"/>
    <property type="match status" value="1"/>
</dbReference>